<organism evidence="3 4">
    <name type="scientific">Saccharothrix coeruleofusca</name>
    <dbReference type="NCBI Taxonomy" id="33919"/>
    <lineage>
        <taxon>Bacteria</taxon>
        <taxon>Bacillati</taxon>
        <taxon>Actinomycetota</taxon>
        <taxon>Actinomycetes</taxon>
        <taxon>Pseudonocardiales</taxon>
        <taxon>Pseudonocardiaceae</taxon>
        <taxon>Saccharothrix</taxon>
    </lineage>
</organism>
<dbReference type="InterPro" id="IPR039422">
    <property type="entry name" value="MarR/SlyA-like"/>
</dbReference>
<accession>A0A918EG58</accession>
<dbReference type="InterPro" id="IPR036388">
    <property type="entry name" value="WH-like_DNA-bd_sf"/>
</dbReference>
<dbReference type="PANTHER" id="PTHR33164">
    <property type="entry name" value="TRANSCRIPTIONAL REGULATOR, MARR FAMILY"/>
    <property type="match status" value="1"/>
</dbReference>
<reference evidence="3" key="2">
    <citation type="submission" date="2020-09" db="EMBL/GenBank/DDBJ databases">
        <authorList>
            <person name="Sun Q."/>
            <person name="Ohkuma M."/>
        </authorList>
    </citation>
    <scope>NUCLEOTIDE SEQUENCE</scope>
    <source>
        <strain evidence="3">JCM 3313</strain>
    </source>
</reference>
<dbReference type="RefSeq" id="WP_189225163.1">
    <property type="nucleotide sequence ID" value="NZ_BMRG01000009.1"/>
</dbReference>
<name>A0A918EG58_9PSEU</name>
<dbReference type="Pfam" id="PF12802">
    <property type="entry name" value="MarR_2"/>
    <property type="match status" value="1"/>
</dbReference>
<evidence type="ECO:0000313" key="4">
    <source>
        <dbReference type="Proteomes" id="UP000639606"/>
    </source>
</evidence>
<sequence>MENVIGPDRRRGGADAEADLYESGPPLPEGLTRWSMYLMSRLAQRGWVLLSRELAEAGLTPRSHALLVVVGERQPVSQQVVSEVLRVDRTTLMGIADAAEEAGFITRERDRGDRRRYALRLTEAGERVLAHGDRLVARAHDRLFAGLDAAQRAALHDLLTSAVPAAARADVPIANANDG</sequence>
<protein>
    <recommendedName>
        <fullName evidence="2">HTH marR-type domain-containing protein</fullName>
    </recommendedName>
</protein>
<dbReference type="PRINTS" id="PR00598">
    <property type="entry name" value="HTHMARR"/>
</dbReference>
<dbReference type="PANTHER" id="PTHR33164:SF43">
    <property type="entry name" value="HTH-TYPE TRANSCRIPTIONAL REPRESSOR YETL"/>
    <property type="match status" value="1"/>
</dbReference>
<comment type="caution">
    <text evidence="3">The sequence shown here is derived from an EMBL/GenBank/DDBJ whole genome shotgun (WGS) entry which is preliminary data.</text>
</comment>
<keyword evidence="4" id="KW-1185">Reference proteome</keyword>
<dbReference type="Gene3D" id="1.10.10.10">
    <property type="entry name" value="Winged helix-like DNA-binding domain superfamily/Winged helix DNA-binding domain"/>
    <property type="match status" value="1"/>
</dbReference>
<dbReference type="SUPFAM" id="SSF46785">
    <property type="entry name" value="Winged helix' DNA-binding domain"/>
    <property type="match status" value="1"/>
</dbReference>
<gene>
    <name evidence="3" type="ORF">GCM10010185_43730</name>
</gene>
<dbReference type="InterPro" id="IPR036390">
    <property type="entry name" value="WH_DNA-bd_sf"/>
</dbReference>
<dbReference type="InterPro" id="IPR000835">
    <property type="entry name" value="HTH_MarR-typ"/>
</dbReference>
<dbReference type="SMART" id="SM00347">
    <property type="entry name" value="HTH_MARR"/>
    <property type="match status" value="1"/>
</dbReference>
<dbReference type="Proteomes" id="UP000639606">
    <property type="component" value="Unassembled WGS sequence"/>
</dbReference>
<dbReference type="AlphaFoldDB" id="A0A918EG58"/>
<evidence type="ECO:0000259" key="2">
    <source>
        <dbReference type="PROSITE" id="PS50995"/>
    </source>
</evidence>
<dbReference type="GO" id="GO:0006950">
    <property type="term" value="P:response to stress"/>
    <property type="evidence" value="ECO:0007669"/>
    <property type="project" value="TreeGrafter"/>
</dbReference>
<feature type="domain" description="HTH marR-type" evidence="2">
    <location>
        <begin position="32"/>
        <end position="164"/>
    </location>
</feature>
<dbReference type="EMBL" id="BMRG01000009">
    <property type="protein sequence ID" value="GGP66337.1"/>
    <property type="molecule type" value="Genomic_DNA"/>
</dbReference>
<evidence type="ECO:0000313" key="3">
    <source>
        <dbReference type="EMBL" id="GGP66337.1"/>
    </source>
</evidence>
<evidence type="ECO:0000256" key="1">
    <source>
        <dbReference type="SAM" id="MobiDB-lite"/>
    </source>
</evidence>
<proteinExistence type="predicted"/>
<dbReference type="PROSITE" id="PS50995">
    <property type="entry name" value="HTH_MARR_2"/>
    <property type="match status" value="1"/>
</dbReference>
<reference evidence="3" key="1">
    <citation type="journal article" date="2014" name="Int. J. Syst. Evol. Microbiol.">
        <title>Complete genome sequence of Corynebacterium casei LMG S-19264T (=DSM 44701T), isolated from a smear-ripened cheese.</title>
        <authorList>
            <consortium name="US DOE Joint Genome Institute (JGI-PGF)"/>
            <person name="Walter F."/>
            <person name="Albersmeier A."/>
            <person name="Kalinowski J."/>
            <person name="Ruckert C."/>
        </authorList>
    </citation>
    <scope>NUCLEOTIDE SEQUENCE</scope>
    <source>
        <strain evidence="3">JCM 3313</strain>
    </source>
</reference>
<dbReference type="GO" id="GO:0003700">
    <property type="term" value="F:DNA-binding transcription factor activity"/>
    <property type="evidence" value="ECO:0007669"/>
    <property type="project" value="InterPro"/>
</dbReference>
<feature type="region of interest" description="Disordered" evidence="1">
    <location>
        <begin position="1"/>
        <end position="22"/>
    </location>
</feature>